<sequence>METYREAGHRVGKADSGQSCMFLHSVMAASWSALRTLWDAVPVLSLEGRRYADILPGPAGAESGQTSDVRRLINQSRRLTFTAGCRDPGCGQTRLSHASLASP</sequence>
<dbReference type="EMBL" id="JAINUG010000058">
    <property type="protein sequence ID" value="KAJ8403455.1"/>
    <property type="molecule type" value="Genomic_DNA"/>
</dbReference>
<name>A0AAD7WNR7_9TELE</name>
<dbReference type="Proteomes" id="UP001221898">
    <property type="component" value="Unassembled WGS sequence"/>
</dbReference>
<proteinExistence type="predicted"/>
<protein>
    <submittedName>
        <fullName evidence="1">Uncharacterized protein</fullName>
    </submittedName>
</protein>
<evidence type="ECO:0000313" key="2">
    <source>
        <dbReference type="Proteomes" id="UP001221898"/>
    </source>
</evidence>
<comment type="caution">
    <text evidence="1">The sequence shown here is derived from an EMBL/GenBank/DDBJ whole genome shotgun (WGS) entry which is preliminary data.</text>
</comment>
<accession>A0AAD7WNR7</accession>
<reference evidence="1" key="1">
    <citation type="journal article" date="2023" name="Science">
        <title>Genome structures resolve the early diversification of teleost fishes.</title>
        <authorList>
            <person name="Parey E."/>
            <person name="Louis A."/>
            <person name="Montfort J."/>
            <person name="Bouchez O."/>
            <person name="Roques C."/>
            <person name="Iampietro C."/>
            <person name="Lluch J."/>
            <person name="Castinel A."/>
            <person name="Donnadieu C."/>
            <person name="Desvignes T."/>
            <person name="Floi Bucao C."/>
            <person name="Jouanno E."/>
            <person name="Wen M."/>
            <person name="Mejri S."/>
            <person name="Dirks R."/>
            <person name="Jansen H."/>
            <person name="Henkel C."/>
            <person name="Chen W.J."/>
            <person name="Zahm M."/>
            <person name="Cabau C."/>
            <person name="Klopp C."/>
            <person name="Thompson A.W."/>
            <person name="Robinson-Rechavi M."/>
            <person name="Braasch I."/>
            <person name="Lecointre G."/>
            <person name="Bobe J."/>
            <person name="Postlethwait J.H."/>
            <person name="Berthelot C."/>
            <person name="Roest Crollius H."/>
            <person name="Guiguen Y."/>
        </authorList>
    </citation>
    <scope>NUCLEOTIDE SEQUENCE</scope>
    <source>
        <strain evidence="1">NC1722</strain>
    </source>
</reference>
<organism evidence="1 2">
    <name type="scientific">Aldrovandia affinis</name>
    <dbReference type="NCBI Taxonomy" id="143900"/>
    <lineage>
        <taxon>Eukaryota</taxon>
        <taxon>Metazoa</taxon>
        <taxon>Chordata</taxon>
        <taxon>Craniata</taxon>
        <taxon>Vertebrata</taxon>
        <taxon>Euteleostomi</taxon>
        <taxon>Actinopterygii</taxon>
        <taxon>Neopterygii</taxon>
        <taxon>Teleostei</taxon>
        <taxon>Notacanthiformes</taxon>
        <taxon>Halosauridae</taxon>
        <taxon>Aldrovandia</taxon>
    </lineage>
</organism>
<gene>
    <name evidence="1" type="ORF">AAFF_G00352270</name>
</gene>
<keyword evidence="2" id="KW-1185">Reference proteome</keyword>
<evidence type="ECO:0000313" key="1">
    <source>
        <dbReference type="EMBL" id="KAJ8403455.1"/>
    </source>
</evidence>
<dbReference type="AlphaFoldDB" id="A0AAD7WNR7"/>